<dbReference type="PANTHER" id="PTHR42899">
    <property type="entry name" value="SPERMATOGENESIS-ASSOCIATED PROTEIN 20"/>
    <property type="match status" value="1"/>
</dbReference>
<organism evidence="3 4">
    <name type="scientific">Sporothrix stenoceras</name>
    <dbReference type="NCBI Taxonomy" id="5173"/>
    <lineage>
        <taxon>Eukaryota</taxon>
        <taxon>Fungi</taxon>
        <taxon>Dikarya</taxon>
        <taxon>Ascomycota</taxon>
        <taxon>Pezizomycotina</taxon>
        <taxon>Sordariomycetes</taxon>
        <taxon>Sordariomycetidae</taxon>
        <taxon>Ophiostomatales</taxon>
        <taxon>Ophiostomataceae</taxon>
        <taxon>Sporothrix</taxon>
    </lineage>
</organism>
<dbReference type="Pfam" id="PF03190">
    <property type="entry name" value="Thioredox_DsbH"/>
    <property type="match status" value="1"/>
</dbReference>
<dbReference type="CDD" id="cd02955">
    <property type="entry name" value="SSP411"/>
    <property type="match status" value="1"/>
</dbReference>
<dbReference type="InterPro" id="IPR012341">
    <property type="entry name" value="6hp_glycosidase-like_sf"/>
</dbReference>
<feature type="domain" description="Spermatogenesis-associated protein 20-like TRX" evidence="2">
    <location>
        <begin position="47"/>
        <end position="223"/>
    </location>
</feature>
<evidence type="ECO:0000313" key="4">
    <source>
        <dbReference type="Proteomes" id="UP001583186"/>
    </source>
</evidence>
<evidence type="ECO:0000256" key="1">
    <source>
        <dbReference type="SAM" id="MobiDB-lite"/>
    </source>
</evidence>
<accession>A0ABR3Z3Q8</accession>
<dbReference type="SUPFAM" id="SSF52833">
    <property type="entry name" value="Thioredoxin-like"/>
    <property type="match status" value="1"/>
</dbReference>
<keyword evidence="4" id="KW-1185">Reference proteome</keyword>
<dbReference type="Proteomes" id="UP001583186">
    <property type="component" value="Unassembled WGS sequence"/>
</dbReference>
<comment type="caution">
    <text evidence="3">The sequence shown here is derived from an EMBL/GenBank/DDBJ whole genome shotgun (WGS) entry which is preliminary data.</text>
</comment>
<dbReference type="InterPro" id="IPR036249">
    <property type="entry name" value="Thioredoxin-like_sf"/>
</dbReference>
<dbReference type="Gene3D" id="1.50.10.10">
    <property type="match status" value="1"/>
</dbReference>
<evidence type="ECO:0000313" key="3">
    <source>
        <dbReference type="EMBL" id="KAL1894869.1"/>
    </source>
</evidence>
<dbReference type="EMBL" id="JAWCUI010000030">
    <property type="protein sequence ID" value="KAL1894869.1"/>
    <property type="molecule type" value="Genomic_DNA"/>
</dbReference>
<feature type="compositionally biased region" description="Low complexity" evidence="1">
    <location>
        <begin position="8"/>
        <end position="28"/>
    </location>
</feature>
<gene>
    <name evidence="3" type="ORF">Sste5346_005556</name>
</gene>
<dbReference type="InterPro" id="IPR008928">
    <property type="entry name" value="6-hairpin_glycosidase_sf"/>
</dbReference>
<sequence length="849" mass="92756">MAAQLQKASGASSGSSSEATSLGAAATTPPAPPPAPAPVAETIPLTNRAGESNSPYVRAQADTPVHWQLFGKEALDRAKQENKPIFLHIGFLACHYCHLTTQDSFSNPAIASILNESFIPIVVDREERPDIDAVYWNYLQLVNSSAGWPINVFLTPDLEPVFGGSYWPGPGAEASGRDKQSGSEDGEEDELIGFLGVLEKLRQSWTEREAQCRAEAKETVVQLRKFAAEGTLGPRGLLKPGDAKDSSEAYLPSELDLDIDQLDDAYTKLKKTFDPVNGGFGVVPKFVTPAKYSFLLQLGSFPSVVHDIVGEAEVASIVQMALYTLRKLRNSALNDHLSGGFGRASHTINWTLPHFEKLIPDNGLLLSLYLDAWLYTLRAPKSELPSGSAAGTTPEFLDVVYSLADYLSSAPVRLEGGGFASSESADSYYRKGDRHVREGAYYVWTRREFDTVVGGPGNNGHNDMDARVAAAYWNVLQDGNVDRDNDPFDEFINQNALYINKDTAELARQFNIPRENVERITAEARQKLAAHREKERVRPVLDDKVVVAGNGIVLGSLARVGAALKFGGHNTERGDKYIGAARDAAQFLRENLWDSKDKKLYRVFVNGKREDVLAFAEDYAYLIEGLLELYLATGESEWLEWADELQKQQIDLFYDRPDVPSTQTHSSSGGFYRTQESAGKDGVDLLRLKDGMDTTLPATNAVAASNLFRLGSVLDDANYTHLARETIHAFEVEMLQHSWLFPGLLSQIVSARLGGPQVATLASGPLASDAVVAEYFQRPRAGLRSLVYVEGGATNNGKETTASSWLLARNPSLVDLPTKEAGEGSYVLKDGKWEKATPADLTVNVEASG</sequence>
<name>A0ABR3Z3Q8_9PEZI</name>
<reference evidence="3 4" key="1">
    <citation type="journal article" date="2024" name="IMA Fungus">
        <title>IMA Genome - F19 : A genome assembly and annotation guide to empower mycologists, including annotated draft genome sequences of Ceratocystis pirilliformis, Diaporthe australafricana, Fusarium ophioides, Paecilomyces lecythidis, and Sporothrix stenoceras.</title>
        <authorList>
            <person name="Aylward J."/>
            <person name="Wilson A.M."/>
            <person name="Visagie C.M."/>
            <person name="Spraker J."/>
            <person name="Barnes I."/>
            <person name="Buitendag C."/>
            <person name="Ceriani C."/>
            <person name="Del Mar Angel L."/>
            <person name="du Plessis D."/>
            <person name="Fuchs T."/>
            <person name="Gasser K."/>
            <person name="Kramer D."/>
            <person name="Li W."/>
            <person name="Munsamy K."/>
            <person name="Piso A."/>
            <person name="Price J.L."/>
            <person name="Sonnekus B."/>
            <person name="Thomas C."/>
            <person name="van der Nest A."/>
            <person name="van Dijk A."/>
            <person name="van Heerden A."/>
            <person name="van Vuuren N."/>
            <person name="Yilmaz N."/>
            <person name="Duong T.A."/>
            <person name="van der Merwe N.A."/>
            <person name="Wingfield M.J."/>
            <person name="Wingfield B.D."/>
        </authorList>
    </citation>
    <scope>NUCLEOTIDE SEQUENCE [LARGE SCALE GENOMIC DNA]</scope>
    <source>
        <strain evidence="3 4">CMW 5346</strain>
    </source>
</reference>
<feature type="region of interest" description="Disordered" evidence="1">
    <location>
        <begin position="1"/>
        <end position="41"/>
    </location>
</feature>
<dbReference type="InterPro" id="IPR024705">
    <property type="entry name" value="Ssp411"/>
</dbReference>
<evidence type="ECO:0000259" key="2">
    <source>
        <dbReference type="Pfam" id="PF03190"/>
    </source>
</evidence>
<dbReference type="PANTHER" id="PTHR42899:SF1">
    <property type="entry name" value="SPERMATOGENESIS-ASSOCIATED PROTEIN 20"/>
    <property type="match status" value="1"/>
</dbReference>
<dbReference type="SUPFAM" id="SSF48208">
    <property type="entry name" value="Six-hairpin glycosidases"/>
    <property type="match status" value="1"/>
</dbReference>
<dbReference type="InterPro" id="IPR004879">
    <property type="entry name" value="Ssp411-like_TRX"/>
</dbReference>
<proteinExistence type="predicted"/>
<dbReference type="PIRSF" id="PIRSF006402">
    <property type="entry name" value="UCP006402_thioredoxin"/>
    <property type="match status" value="1"/>
</dbReference>
<protein>
    <recommendedName>
        <fullName evidence="2">Spermatogenesis-associated protein 20-like TRX domain-containing protein</fullName>
    </recommendedName>
</protein>
<dbReference type="Gene3D" id="3.40.30.10">
    <property type="entry name" value="Glutaredoxin"/>
    <property type="match status" value="1"/>
</dbReference>